<evidence type="ECO:0000256" key="1">
    <source>
        <dbReference type="ARBA" id="ARBA00022490"/>
    </source>
</evidence>
<name>B1WV34_CROS5</name>
<dbReference type="GO" id="GO:0004359">
    <property type="term" value="F:glutaminase activity"/>
    <property type="evidence" value="ECO:0007669"/>
    <property type="project" value="UniProtKB-EC"/>
</dbReference>
<dbReference type="InterPro" id="IPR010075">
    <property type="entry name" value="PRibForGlyAmidine_synth_PurQ"/>
</dbReference>
<comment type="subcellular location">
    <subcellularLocation>
        <location evidence="8">Cytoplasm</location>
    </subcellularLocation>
</comment>
<keyword evidence="10" id="KW-1185">Reference proteome</keyword>
<dbReference type="EC" id="3.5.1.2" evidence="8"/>
<comment type="subunit">
    <text evidence="8">Part of the FGAM synthase complex composed of 1 PurL, 1 PurQ and 2 PurS subunits.</text>
</comment>
<dbReference type="UniPathway" id="UPA00074">
    <property type="reaction ID" value="UER00128"/>
</dbReference>
<gene>
    <name evidence="8 9" type="primary">purQ</name>
    <name evidence="9" type="ordered locus">cce_2883</name>
</gene>
<evidence type="ECO:0000256" key="8">
    <source>
        <dbReference type="HAMAP-Rule" id="MF_00421"/>
    </source>
</evidence>
<dbReference type="PROSITE" id="PS51273">
    <property type="entry name" value="GATASE_TYPE_1"/>
    <property type="match status" value="1"/>
</dbReference>
<dbReference type="HOGENOM" id="CLU_001031_3_1_3"/>
<dbReference type="Gene3D" id="3.40.50.880">
    <property type="match status" value="1"/>
</dbReference>
<dbReference type="NCBIfam" id="NF002957">
    <property type="entry name" value="PRK03619.1"/>
    <property type="match status" value="1"/>
</dbReference>
<dbReference type="eggNOG" id="COG0047">
    <property type="taxonomic scope" value="Bacteria"/>
</dbReference>
<dbReference type="AlphaFoldDB" id="B1WV34"/>
<reference evidence="9 10" key="1">
    <citation type="journal article" date="2008" name="Proc. Natl. Acad. Sci. U.S.A.">
        <title>The genome of Cyanothece 51142, a unicellular diazotrophic cyanobacterium important in the marine nitrogen cycle.</title>
        <authorList>
            <person name="Welsh E.A."/>
            <person name="Liberton M."/>
            <person name="Stoeckel J."/>
            <person name="Loh T."/>
            <person name="Elvitigala T."/>
            <person name="Wang C."/>
            <person name="Wollam A."/>
            <person name="Fulton R.S."/>
            <person name="Clifton S.W."/>
            <person name="Jacobs J.M."/>
            <person name="Aurora R."/>
            <person name="Ghosh B.K."/>
            <person name="Sherman L.A."/>
            <person name="Smith R.D."/>
            <person name="Wilson R.K."/>
            <person name="Pakrasi H.B."/>
        </authorList>
    </citation>
    <scope>NUCLEOTIDE SEQUENCE [LARGE SCALE GENOMIC DNA]</scope>
    <source>
        <strain evidence="10">ATCC 51142 / BH68</strain>
    </source>
</reference>
<dbReference type="NCBIfam" id="TIGR01737">
    <property type="entry name" value="FGAM_synth_I"/>
    <property type="match status" value="1"/>
</dbReference>
<evidence type="ECO:0000256" key="4">
    <source>
        <dbReference type="ARBA" id="ARBA00022755"/>
    </source>
</evidence>
<dbReference type="GO" id="GO:0006189">
    <property type="term" value="P:'de novo' IMP biosynthetic process"/>
    <property type="evidence" value="ECO:0007669"/>
    <property type="project" value="UniProtKB-UniRule"/>
</dbReference>
<feature type="active site" evidence="8">
    <location>
        <position position="205"/>
    </location>
</feature>
<dbReference type="PANTHER" id="PTHR47552">
    <property type="entry name" value="PHOSPHORIBOSYLFORMYLGLYCINAMIDINE SYNTHASE SUBUNIT PURQ"/>
    <property type="match status" value="1"/>
</dbReference>
<dbReference type="Proteomes" id="UP000001203">
    <property type="component" value="Chromosome circular"/>
</dbReference>
<dbReference type="SMART" id="SM01211">
    <property type="entry name" value="GATase_5"/>
    <property type="match status" value="1"/>
</dbReference>
<evidence type="ECO:0000256" key="7">
    <source>
        <dbReference type="ARBA" id="ARBA00022962"/>
    </source>
</evidence>
<keyword evidence="7 8" id="KW-0315">Glutamine amidotransferase</keyword>
<dbReference type="STRING" id="43989.cce_2883"/>
<keyword evidence="1 8" id="KW-0963">Cytoplasm</keyword>
<protein>
    <recommendedName>
        <fullName evidence="8">Phosphoribosylformylglycinamidine synthase subunit PurQ</fullName>
        <shortName evidence="8">FGAM synthase</shortName>
        <ecNumber evidence="8">6.3.5.3</ecNumber>
    </recommendedName>
    <alternativeName>
        <fullName evidence="8">Formylglycinamide ribonucleotide amidotransferase subunit I</fullName>
        <shortName evidence="8">FGAR amidotransferase I</shortName>
        <shortName evidence="8">FGAR-AT I</shortName>
    </alternativeName>
    <alternativeName>
        <fullName evidence="8">Glutaminase PurQ</fullName>
        <ecNumber evidence="8">3.5.1.2</ecNumber>
    </alternativeName>
    <alternativeName>
        <fullName evidence="8">Phosphoribosylformylglycinamidine synthase subunit I</fullName>
    </alternativeName>
</protein>
<feature type="active site" evidence="8">
    <location>
        <position position="203"/>
    </location>
</feature>
<dbReference type="CDD" id="cd01740">
    <property type="entry name" value="GATase1_FGAR_AT"/>
    <property type="match status" value="1"/>
</dbReference>
<comment type="catalytic activity">
    <reaction evidence="8">
        <text>L-glutamine + H2O = L-glutamate + NH4(+)</text>
        <dbReference type="Rhea" id="RHEA:15889"/>
        <dbReference type="ChEBI" id="CHEBI:15377"/>
        <dbReference type="ChEBI" id="CHEBI:28938"/>
        <dbReference type="ChEBI" id="CHEBI:29985"/>
        <dbReference type="ChEBI" id="CHEBI:58359"/>
        <dbReference type="EC" id="3.5.1.2"/>
    </reaction>
</comment>
<proteinExistence type="inferred from homology"/>
<dbReference type="EMBL" id="CP000806">
    <property type="protein sequence ID" value="ACB52231.1"/>
    <property type="molecule type" value="Genomic_DNA"/>
</dbReference>
<dbReference type="GO" id="GO:0004642">
    <property type="term" value="F:phosphoribosylformylglycinamidine synthase activity"/>
    <property type="evidence" value="ECO:0007669"/>
    <property type="project" value="UniProtKB-UniRule"/>
</dbReference>
<comment type="pathway">
    <text evidence="8">Purine metabolism; IMP biosynthesis via de novo pathway; 5-amino-1-(5-phospho-D-ribosyl)imidazole from N(2)-formyl-N(1)-(5-phospho-D-ribosyl)glycinamide: step 1/2.</text>
</comment>
<dbReference type="InterPro" id="IPR029062">
    <property type="entry name" value="Class_I_gatase-like"/>
</dbReference>
<organism evidence="9 10">
    <name type="scientific">Crocosphaera subtropica (strain ATCC 51142 / BH68)</name>
    <name type="common">Cyanothece sp. (strain ATCC 51142)</name>
    <dbReference type="NCBI Taxonomy" id="43989"/>
    <lineage>
        <taxon>Bacteria</taxon>
        <taxon>Bacillati</taxon>
        <taxon>Cyanobacteriota</taxon>
        <taxon>Cyanophyceae</taxon>
        <taxon>Oscillatoriophycideae</taxon>
        <taxon>Chroococcales</taxon>
        <taxon>Aphanothecaceae</taxon>
        <taxon>Crocosphaera</taxon>
        <taxon>Crocosphaera subtropica</taxon>
    </lineage>
</organism>
<dbReference type="Pfam" id="PF13507">
    <property type="entry name" value="GATase_5"/>
    <property type="match status" value="1"/>
</dbReference>
<keyword evidence="3 8" id="KW-0547">Nucleotide-binding</keyword>
<keyword evidence="2 8" id="KW-0436">Ligase</keyword>
<dbReference type="OrthoDB" id="9804441at2"/>
<keyword evidence="5 8" id="KW-0378">Hydrolase</keyword>
<comment type="function">
    <text evidence="8">Part of the phosphoribosylformylglycinamidine synthase complex involved in the purines biosynthetic pathway. Catalyzes the ATP-dependent conversion of formylglycinamide ribonucleotide (FGAR) and glutamine to yield formylglycinamidine ribonucleotide (FGAM) and glutamate. The FGAM synthase complex is composed of three subunits. PurQ produces an ammonia molecule by converting glutamine to glutamate. PurL transfers the ammonia molecule to FGAR to form FGAM in an ATP-dependent manner. PurS interacts with PurQ and PurL and is thought to assist in the transfer of the ammonia molecule from PurQ to PurL.</text>
</comment>
<dbReference type="GO" id="GO:0005524">
    <property type="term" value="F:ATP binding"/>
    <property type="evidence" value="ECO:0007669"/>
    <property type="project" value="UniProtKB-KW"/>
</dbReference>
<dbReference type="SUPFAM" id="SSF52317">
    <property type="entry name" value="Class I glutamine amidotransferase-like"/>
    <property type="match status" value="1"/>
</dbReference>
<evidence type="ECO:0000313" key="9">
    <source>
        <dbReference type="EMBL" id="ACB52231.1"/>
    </source>
</evidence>
<dbReference type="EC" id="6.3.5.3" evidence="8"/>
<accession>B1WV34</accession>
<dbReference type="HAMAP" id="MF_00421">
    <property type="entry name" value="PurQ"/>
    <property type="match status" value="1"/>
</dbReference>
<dbReference type="GO" id="GO:0005737">
    <property type="term" value="C:cytoplasm"/>
    <property type="evidence" value="ECO:0007669"/>
    <property type="project" value="UniProtKB-SubCell"/>
</dbReference>
<sequence>MKFGVIVFPGSNCDRDLATVTEGLLHQPTRMIWHQDTDISDIDVIVLPGGFSYGDYLRCGAIARFSSVMRSVIEHANQGKLVLGICNGFQVLTEVGLLPGALIRNRDLHFICDRVPVRVENNQLPWTKKYTSQQVITLPVAHGEGRYYGDEDTIKELEDNHQIVFRYCNLLGEITEDSNPNGSLSNIAGISNKQGNILGMMPHPERASDPLIRATEGRILFEGLLV</sequence>
<dbReference type="PIRSF" id="PIRSF001586">
    <property type="entry name" value="FGAM_synth_I"/>
    <property type="match status" value="1"/>
</dbReference>
<evidence type="ECO:0000313" key="10">
    <source>
        <dbReference type="Proteomes" id="UP000001203"/>
    </source>
</evidence>
<dbReference type="PANTHER" id="PTHR47552:SF1">
    <property type="entry name" value="PHOSPHORIBOSYLFORMYLGLYCINAMIDINE SYNTHASE SUBUNIT PURQ"/>
    <property type="match status" value="1"/>
</dbReference>
<keyword evidence="4 8" id="KW-0658">Purine biosynthesis</keyword>
<comment type="catalytic activity">
    <reaction evidence="8">
        <text>N(2)-formyl-N(1)-(5-phospho-beta-D-ribosyl)glycinamide + L-glutamine + ATP + H2O = 2-formamido-N(1)-(5-O-phospho-beta-D-ribosyl)acetamidine + L-glutamate + ADP + phosphate + H(+)</text>
        <dbReference type="Rhea" id="RHEA:17129"/>
        <dbReference type="ChEBI" id="CHEBI:15377"/>
        <dbReference type="ChEBI" id="CHEBI:15378"/>
        <dbReference type="ChEBI" id="CHEBI:29985"/>
        <dbReference type="ChEBI" id="CHEBI:30616"/>
        <dbReference type="ChEBI" id="CHEBI:43474"/>
        <dbReference type="ChEBI" id="CHEBI:58359"/>
        <dbReference type="ChEBI" id="CHEBI:147286"/>
        <dbReference type="ChEBI" id="CHEBI:147287"/>
        <dbReference type="ChEBI" id="CHEBI:456216"/>
        <dbReference type="EC" id="6.3.5.3"/>
    </reaction>
</comment>
<keyword evidence="6 8" id="KW-0067">ATP-binding</keyword>
<feature type="active site" description="Nucleophile" evidence="8">
    <location>
        <position position="86"/>
    </location>
</feature>
<dbReference type="KEGG" id="cyt:cce_2883"/>
<evidence type="ECO:0000256" key="5">
    <source>
        <dbReference type="ARBA" id="ARBA00022801"/>
    </source>
</evidence>
<evidence type="ECO:0000256" key="6">
    <source>
        <dbReference type="ARBA" id="ARBA00022840"/>
    </source>
</evidence>
<evidence type="ECO:0000256" key="3">
    <source>
        <dbReference type="ARBA" id="ARBA00022741"/>
    </source>
</evidence>
<dbReference type="RefSeq" id="WP_009547344.1">
    <property type="nucleotide sequence ID" value="NC_010546.1"/>
</dbReference>
<evidence type="ECO:0000256" key="2">
    <source>
        <dbReference type="ARBA" id="ARBA00022598"/>
    </source>
</evidence>